<evidence type="ECO:0000256" key="1">
    <source>
        <dbReference type="SAM" id="Phobius"/>
    </source>
</evidence>
<sequence length="109" mass="12027">MMATRNLLALVAVLCAMLAPPSNAFVVNSAVSNKARTAPSSTAAFVFGKKAPKEDLSSIETRDMTREEMIELNKQNEEIMNMELSMMTGFSLVISLPILYLCWVAFFSE</sequence>
<keyword evidence="1" id="KW-0812">Transmembrane</keyword>
<protein>
    <recommendedName>
        <fullName evidence="4">Transmembrane protein</fullName>
    </recommendedName>
</protein>
<name>A0A7S2H6T0_9STRA</name>
<keyword evidence="1" id="KW-1133">Transmembrane helix</keyword>
<reference evidence="3" key="1">
    <citation type="submission" date="2021-01" db="EMBL/GenBank/DDBJ databases">
        <authorList>
            <person name="Corre E."/>
            <person name="Pelletier E."/>
            <person name="Niang G."/>
            <person name="Scheremetjew M."/>
            <person name="Finn R."/>
            <person name="Kale V."/>
            <person name="Holt S."/>
            <person name="Cochrane G."/>
            <person name="Meng A."/>
            <person name="Brown T."/>
            <person name="Cohen L."/>
        </authorList>
    </citation>
    <scope>NUCLEOTIDE SEQUENCE</scope>
    <source>
        <strain evidence="3">CCMP826</strain>
    </source>
</reference>
<feature type="chain" id="PRO_5031363575" description="Transmembrane protein" evidence="2">
    <location>
        <begin position="25"/>
        <end position="109"/>
    </location>
</feature>
<feature type="transmembrane region" description="Helical" evidence="1">
    <location>
        <begin position="84"/>
        <end position="107"/>
    </location>
</feature>
<organism evidence="3">
    <name type="scientific">Helicotheca tamesis</name>
    <dbReference type="NCBI Taxonomy" id="374047"/>
    <lineage>
        <taxon>Eukaryota</taxon>
        <taxon>Sar</taxon>
        <taxon>Stramenopiles</taxon>
        <taxon>Ochrophyta</taxon>
        <taxon>Bacillariophyta</taxon>
        <taxon>Mediophyceae</taxon>
        <taxon>Lithodesmiophycidae</taxon>
        <taxon>Lithodesmiales</taxon>
        <taxon>Lithodesmiaceae</taxon>
        <taxon>Helicotheca</taxon>
    </lineage>
</organism>
<evidence type="ECO:0000256" key="2">
    <source>
        <dbReference type="SAM" id="SignalP"/>
    </source>
</evidence>
<evidence type="ECO:0008006" key="4">
    <source>
        <dbReference type="Google" id="ProtNLM"/>
    </source>
</evidence>
<evidence type="ECO:0000313" key="3">
    <source>
        <dbReference type="EMBL" id="CAD9482013.1"/>
    </source>
</evidence>
<accession>A0A7S2H6T0</accession>
<proteinExistence type="predicted"/>
<feature type="signal peptide" evidence="2">
    <location>
        <begin position="1"/>
        <end position="24"/>
    </location>
</feature>
<dbReference type="AlphaFoldDB" id="A0A7S2H6T0"/>
<keyword evidence="2" id="KW-0732">Signal</keyword>
<dbReference type="EMBL" id="HBGV01006325">
    <property type="protein sequence ID" value="CAD9482013.1"/>
    <property type="molecule type" value="Transcribed_RNA"/>
</dbReference>
<keyword evidence="1" id="KW-0472">Membrane</keyword>
<gene>
    <name evidence="3" type="ORF">HTAM1171_LOCUS3854</name>
</gene>